<dbReference type="InterPro" id="IPR036390">
    <property type="entry name" value="WH_DNA-bd_sf"/>
</dbReference>
<dbReference type="PANTHER" id="PTHR30136:SF35">
    <property type="entry name" value="HTH-TYPE TRANSCRIPTIONAL REGULATOR RV1719"/>
    <property type="match status" value="1"/>
</dbReference>
<proteinExistence type="predicted"/>
<dbReference type="GO" id="GO:0045892">
    <property type="term" value="P:negative regulation of DNA-templated transcription"/>
    <property type="evidence" value="ECO:0007669"/>
    <property type="project" value="TreeGrafter"/>
</dbReference>
<keyword evidence="2" id="KW-0238">DNA-binding</keyword>
<evidence type="ECO:0000256" key="2">
    <source>
        <dbReference type="ARBA" id="ARBA00023125"/>
    </source>
</evidence>
<name>A0A1E5XTC6_9HYPH</name>
<organism evidence="6 7">
    <name type="scientific">Devosia insulae DS-56</name>
    <dbReference type="NCBI Taxonomy" id="1116389"/>
    <lineage>
        <taxon>Bacteria</taxon>
        <taxon>Pseudomonadati</taxon>
        <taxon>Pseudomonadota</taxon>
        <taxon>Alphaproteobacteria</taxon>
        <taxon>Hyphomicrobiales</taxon>
        <taxon>Devosiaceae</taxon>
        <taxon>Devosia</taxon>
    </lineage>
</organism>
<dbReference type="SUPFAM" id="SSF46785">
    <property type="entry name" value="Winged helix' DNA-binding domain"/>
    <property type="match status" value="1"/>
</dbReference>
<dbReference type="Proteomes" id="UP000095463">
    <property type="component" value="Unassembled WGS sequence"/>
</dbReference>
<evidence type="ECO:0000256" key="3">
    <source>
        <dbReference type="ARBA" id="ARBA00023163"/>
    </source>
</evidence>
<dbReference type="OrthoDB" id="8438735at2"/>
<dbReference type="Pfam" id="PF01614">
    <property type="entry name" value="IclR_C"/>
    <property type="match status" value="1"/>
</dbReference>
<feature type="domain" description="HTH iclR-type" evidence="4">
    <location>
        <begin position="10"/>
        <end position="72"/>
    </location>
</feature>
<evidence type="ECO:0000259" key="5">
    <source>
        <dbReference type="PROSITE" id="PS51078"/>
    </source>
</evidence>
<dbReference type="GO" id="GO:0003677">
    <property type="term" value="F:DNA binding"/>
    <property type="evidence" value="ECO:0007669"/>
    <property type="project" value="UniProtKB-KW"/>
</dbReference>
<dbReference type="SMART" id="SM00346">
    <property type="entry name" value="HTH_ICLR"/>
    <property type="match status" value="1"/>
</dbReference>
<accession>A0A1E5XTC6</accession>
<dbReference type="InterPro" id="IPR050707">
    <property type="entry name" value="HTH_MetabolicPath_Reg"/>
</dbReference>
<evidence type="ECO:0000313" key="6">
    <source>
        <dbReference type="EMBL" id="OEO31847.1"/>
    </source>
</evidence>
<dbReference type="InterPro" id="IPR029016">
    <property type="entry name" value="GAF-like_dom_sf"/>
</dbReference>
<evidence type="ECO:0000313" key="7">
    <source>
        <dbReference type="Proteomes" id="UP000095463"/>
    </source>
</evidence>
<dbReference type="SUPFAM" id="SSF55781">
    <property type="entry name" value="GAF domain-like"/>
    <property type="match status" value="1"/>
</dbReference>
<gene>
    <name evidence="6" type="ORF">VW23_014315</name>
</gene>
<keyword evidence="7" id="KW-1185">Reference proteome</keyword>
<evidence type="ECO:0000259" key="4">
    <source>
        <dbReference type="PROSITE" id="PS51077"/>
    </source>
</evidence>
<dbReference type="InterPro" id="IPR014757">
    <property type="entry name" value="Tscrpt_reg_IclR_C"/>
</dbReference>
<dbReference type="AlphaFoldDB" id="A0A1E5XTC6"/>
<dbReference type="PROSITE" id="PS51077">
    <property type="entry name" value="HTH_ICLR"/>
    <property type="match status" value="1"/>
</dbReference>
<keyword evidence="1" id="KW-0805">Transcription regulation</keyword>
<reference evidence="6 7" key="1">
    <citation type="journal article" date="2015" name="Genome Announc.">
        <title>Genome Assemblies of Three Soil-Associated Devosia species: D. insulae, D. limi, and D. soli.</title>
        <authorList>
            <person name="Hassan Y.I."/>
            <person name="Lepp D."/>
            <person name="Zhou T."/>
        </authorList>
    </citation>
    <scope>NUCLEOTIDE SEQUENCE [LARGE SCALE GENOMIC DNA]</scope>
    <source>
        <strain evidence="6 7">DS-56</strain>
    </source>
</reference>
<dbReference type="Pfam" id="PF09339">
    <property type="entry name" value="HTH_IclR"/>
    <property type="match status" value="1"/>
</dbReference>
<sequence length="263" mass="28410">MNSSDERYAIRSVDRAVDILAAVAGKNGVLTVDGIVTETGLPKSTVFRILATLTARRLLDRDEQSQTYRLGMLSLVIGARAMGELDLRRSARPHLESLVASTGETVHLSILSEDNALCVDKLDASRSMRMASFIGFLDPLHCSGVGKALLAFQDEPVRQQLMARMRFEPHTPHTITDPKRLAEQIIEIRSRGYAIDDEEIEQGLRCVAAPIRDHSGAVVAAVSISGPTTRVTQAGLGELARAVEACALAISEELGAPQKVTTP</sequence>
<dbReference type="GO" id="GO:0003700">
    <property type="term" value="F:DNA-binding transcription factor activity"/>
    <property type="evidence" value="ECO:0007669"/>
    <property type="project" value="TreeGrafter"/>
</dbReference>
<protein>
    <recommendedName>
        <fullName evidence="8">IclR family transcriptional regulator</fullName>
    </recommendedName>
</protein>
<feature type="domain" description="IclR-ED" evidence="5">
    <location>
        <begin position="73"/>
        <end position="256"/>
    </location>
</feature>
<evidence type="ECO:0000256" key="1">
    <source>
        <dbReference type="ARBA" id="ARBA00023015"/>
    </source>
</evidence>
<dbReference type="InterPro" id="IPR036388">
    <property type="entry name" value="WH-like_DNA-bd_sf"/>
</dbReference>
<comment type="caution">
    <text evidence="6">The sequence shown here is derived from an EMBL/GenBank/DDBJ whole genome shotgun (WGS) entry which is preliminary data.</text>
</comment>
<dbReference type="Gene3D" id="3.30.450.40">
    <property type="match status" value="1"/>
</dbReference>
<keyword evidence="3" id="KW-0804">Transcription</keyword>
<dbReference type="InterPro" id="IPR005471">
    <property type="entry name" value="Tscrpt_reg_IclR_N"/>
</dbReference>
<evidence type="ECO:0008006" key="8">
    <source>
        <dbReference type="Google" id="ProtNLM"/>
    </source>
</evidence>
<dbReference type="PROSITE" id="PS51078">
    <property type="entry name" value="ICLR_ED"/>
    <property type="match status" value="1"/>
</dbReference>
<dbReference type="RefSeq" id="WP_069908986.1">
    <property type="nucleotide sequence ID" value="NZ_LAJE02000118.1"/>
</dbReference>
<dbReference type="Gene3D" id="1.10.10.10">
    <property type="entry name" value="Winged helix-like DNA-binding domain superfamily/Winged helix DNA-binding domain"/>
    <property type="match status" value="1"/>
</dbReference>
<dbReference type="PANTHER" id="PTHR30136">
    <property type="entry name" value="HELIX-TURN-HELIX TRANSCRIPTIONAL REGULATOR, ICLR FAMILY"/>
    <property type="match status" value="1"/>
</dbReference>
<dbReference type="EMBL" id="LAJE02000118">
    <property type="protein sequence ID" value="OEO31847.1"/>
    <property type="molecule type" value="Genomic_DNA"/>
</dbReference>